<evidence type="ECO:0000313" key="2">
    <source>
        <dbReference type="Proteomes" id="UP000014243"/>
    </source>
</evidence>
<evidence type="ECO:0000313" key="1">
    <source>
        <dbReference type="EMBL" id="EPC74879.1"/>
    </source>
</evidence>
<sequence>GIIDGLKEKGYVAGKNVKIDFQNAENDQSNLKSMSERFTEEHAAATVGIATPSAQALANVNQKTPIILGAITDPVAAKLVKNVKRPGGNITGVSDQAPIAAQLKLIRQIMPNAKTLGVIATSSDDSAQTQAKMVEKLGPKQGFTVKRYAISSTNDLNQVATQMVSQVDAIFVPTD</sequence>
<comment type="caution">
    <text evidence="1">The sequence shown here is derived from an EMBL/GenBank/DDBJ whole genome shotgun (WGS) entry which is preliminary data.</text>
</comment>
<dbReference type="AlphaFoldDB" id="S2RCD3"/>
<dbReference type="InterPro" id="IPR028082">
    <property type="entry name" value="Peripla_BP_I"/>
</dbReference>
<name>S2RCD3_LACPA</name>
<feature type="non-terminal residue" evidence="1">
    <location>
        <position position="1"/>
    </location>
</feature>
<dbReference type="SUPFAM" id="SSF53822">
    <property type="entry name" value="Periplasmic binding protein-like I"/>
    <property type="match status" value="1"/>
</dbReference>
<dbReference type="InterPro" id="IPR007487">
    <property type="entry name" value="ABC_transpt-TYRBP-like"/>
</dbReference>
<gene>
    <name evidence="1" type="ORF">Lpp126_10138</name>
</gene>
<feature type="non-terminal residue" evidence="1">
    <location>
        <position position="175"/>
    </location>
</feature>
<dbReference type="CDD" id="cd06325">
    <property type="entry name" value="PBP1_ABC_unchar_transporter"/>
    <property type="match status" value="1"/>
</dbReference>
<dbReference type="PANTHER" id="PTHR35271:SF1">
    <property type="entry name" value="ABC TRANSPORTER, SUBSTRATE-BINDING LIPOPROTEIN"/>
    <property type="match status" value="1"/>
</dbReference>
<reference evidence="1 2" key="1">
    <citation type="journal article" date="2013" name="PLoS ONE">
        <title>Lactobacillus paracasei comparative genomics: towards species pan-genome definition and exploitation of diversity.</title>
        <authorList>
            <person name="Smokvina T."/>
            <person name="Wels M."/>
            <person name="Polka J."/>
            <person name="Chervaux C."/>
            <person name="Brisse S."/>
            <person name="Boekhorst J."/>
            <person name="van Hylckama Vlieg J.E."/>
            <person name="Siezen R.J."/>
        </authorList>
    </citation>
    <scope>NUCLEOTIDE SEQUENCE [LARGE SCALE GENOMIC DNA]</scope>
    <source>
        <strain evidence="1 2">Lpp126</strain>
    </source>
</reference>
<dbReference type="EMBL" id="ANKC01000727">
    <property type="protein sequence ID" value="EPC74879.1"/>
    <property type="molecule type" value="Genomic_DNA"/>
</dbReference>
<dbReference type="Proteomes" id="UP000014243">
    <property type="component" value="Unassembled WGS sequence"/>
</dbReference>
<dbReference type="Gene3D" id="3.40.50.2300">
    <property type="match status" value="2"/>
</dbReference>
<organism evidence="1 2">
    <name type="scientific">Lacticaseibacillus paracasei subsp. paracasei Lpp126</name>
    <dbReference type="NCBI Taxonomy" id="1256206"/>
    <lineage>
        <taxon>Bacteria</taxon>
        <taxon>Bacillati</taxon>
        <taxon>Bacillota</taxon>
        <taxon>Bacilli</taxon>
        <taxon>Lactobacillales</taxon>
        <taxon>Lactobacillaceae</taxon>
        <taxon>Lacticaseibacillus</taxon>
    </lineage>
</organism>
<dbReference type="Pfam" id="PF04392">
    <property type="entry name" value="ABC_sub_bind"/>
    <property type="match status" value="1"/>
</dbReference>
<protein>
    <submittedName>
        <fullName evidence="1">ABC transporter substrate-binding protein</fullName>
    </submittedName>
</protein>
<accession>S2RCD3</accession>
<dbReference type="PANTHER" id="PTHR35271">
    <property type="entry name" value="ABC TRANSPORTER, SUBSTRATE-BINDING LIPOPROTEIN-RELATED"/>
    <property type="match status" value="1"/>
</dbReference>
<proteinExistence type="predicted"/>